<evidence type="ECO:0000313" key="1">
    <source>
        <dbReference type="EMBL" id="RIA84691.1"/>
    </source>
</evidence>
<dbReference type="STRING" id="658196.A0A397SPC5"/>
<reference evidence="1 2" key="1">
    <citation type="submission" date="2018-06" db="EMBL/GenBank/DDBJ databases">
        <title>Comparative genomics reveals the genomic features of Rhizophagus irregularis, R. cerebriforme, R. diaphanum and Gigaspora rosea, and their symbiotic lifestyle signature.</title>
        <authorList>
            <person name="Morin E."/>
            <person name="San Clemente H."/>
            <person name="Chen E.C.H."/>
            <person name="De La Providencia I."/>
            <person name="Hainaut M."/>
            <person name="Kuo A."/>
            <person name="Kohler A."/>
            <person name="Murat C."/>
            <person name="Tang N."/>
            <person name="Roy S."/>
            <person name="Loubradou J."/>
            <person name="Henrissat B."/>
            <person name="Grigoriev I.V."/>
            <person name="Corradi N."/>
            <person name="Roux C."/>
            <person name="Martin F.M."/>
        </authorList>
    </citation>
    <scope>NUCLEOTIDE SEQUENCE [LARGE SCALE GENOMIC DNA]</scope>
    <source>
        <strain evidence="1 2">DAOM 227022</strain>
    </source>
</reference>
<name>A0A397SPC5_9GLOM</name>
<keyword evidence="2" id="KW-1185">Reference proteome</keyword>
<accession>A0A397SPC5</accession>
<organism evidence="1 2">
    <name type="scientific">Glomus cerebriforme</name>
    <dbReference type="NCBI Taxonomy" id="658196"/>
    <lineage>
        <taxon>Eukaryota</taxon>
        <taxon>Fungi</taxon>
        <taxon>Fungi incertae sedis</taxon>
        <taxon>Mucoromycota</taxon>
        <taxon>Glomeromycotina</taxon>
        <taxon>Glomeromycetes</taxon>
        <taxon>Glomerales</taxon>
        <taxon>Glomeraceae</taxon>
        <taxon>Glomus</taxon>
    </lineage>
</organism>
<dbReference type="EMBL" id="QKYT01000474">
    <property type="protein sequence ID" value="RIA84691.1"/>
    <property type="molecule type" value="Genomic_DNA"/>
</dbReference>
<sequence length="335" mass="39184">MDPFNEIRIRIFCYVDTPLSLMLSNSLWKVISQDPQIRAEWLITKYGRAHALFHSIRLGSNFLTLDVIKCLISKKAILSRYFMQRLLLQYGQHDQRLMELKISYNNNISQVVNIEKLRACQQMLNRNWASDLSSSVFNYLMEHSFKIYGINLMLKGNDMELLHFLSAGPLIITSATEKLQKNINEIKDLILNKKFIPFPPATMINDHKSIYYEYPRKDGYENARQLNIIARAIVIYPELVNWWKQIGYHEICQDVNNLVMTGVFLILFPSILPTFPTPSEYPDEFAIFQRVKIFTDFGFVLHNHTVRDVVYSLSDKLAVIGDVLFKSFKLIRNEE</sequence>
<proteinExistence type="predicted"/>
<dbReference type="AlphaFoldDB" id="A0A397SPC5"/>
<dbReference type="Proteomes" id="UP000265703">
    <property type="component" value="Unassembled WGS sequence"/>
</dbReference>
<comment type="caution">
    <text evidence="1">The sequence shown here is derived from an EMBL/GenBank/DDBJ whole genome shotgun (WGS) entry which is preliminary data.</text>
</comment>
<dbReference type="OrthoDB" id="270318at2759"/>
<evidence type="ECO:0000313" key="2">
    <source>
        <dbReference type="Proteomes" id="UP000265703"/>
    </source>
</evidence>
<protein>
    <submittedName>
        <fullName evidence="1">Uncharacterized protein</fullName>
    </submittedName>
</protein>
<gene>
    <name evidence="1" type="ORF">C1645_808657</name>
</gene>